<proteinExistence type="inferred from homology"/>
<gene>
    <name evidence="4" type="ORF">MW290_24210</name>
</gene>
<feature type="domain" description="FAD dependent oxidoreductase" evidence="3">
    <location>
        <begin position="2"/>
        <end position="407"/>
    </location>
</feature>
<dbReference type="EMBL" id="CP097636">
    <property type="protein sequence ID" value="URI08686.1"/>
    <property type="molecule type" value="Genomic_DNA"/>
</dbReference>
<dbReference type="Gene3D" id="3.50.50.60">
    <property type="entry name" value="FAD/NAD(P)-binding domain"/>
    <property type="match status" value="2"/>
</dbReference>
<evidence type="ECO:0000259" key="3">
    <source>
        <dbReference type="Pfam" id="PF01266"/>
    </source>
</evidence>
<dbReference type="InterPro" id="IPR006076">
    <property type="entry name" value="FAD-dep_OxRdtase"/>
</dbReference>
<organism evidence="4 5">
    <name type="scientific">Aquincola tertiaricarbonis</name>
    <dbReference type="NCBI Taxonomy" id="391953"/>
    <lineage>
        <taxon>Bacteria</taxon>
        <taxon>Pseudomonadati</taxon>
        <taxon>Pseudomonadota</taxon>
        <taxon>Betaproteobacteria</taxon>
        <taxon>Burkholderiales</taxon>
        <taxon>Sphaerotilaceae</taxon>
        <taxon>Aquincola</taxon>
    </lineage>
</organism>
<name>A0ABY4S5I0_AQUTE</name>
<accession>A0ABY4S5I0</accession>
<dbReference type="Proteomes" id="UP001056201">
    <property type="component" value="Chromosome 2"/>
</dbReference>
<dbReference type="SUPFAM" id="SSF54373">
    <property type="entry name" value="FAD-linked reductases, C-terminal domain"/>
    <property type="match status" value="1"/>
</dbReference>
<evidence type="ECO:0000313" key="5">
    <source>
        <dbReference type="Proteomes" id="UP001056201"/>
    </source>
</evidence>
<evidence type="ECO:0000256" key="1">
    <source>
        <dbReference type="ARBA" id="ARBA00009410"/>
    </source>
</evidence>
<evidence type="ECO:0000313" key="4">
    <source>
        <dbReference type="EMBL" id="URI08686.1"/>
    </source>
</evidence>
<dbReference type="GO" id="GO:0016491">
    <property type="term" value="F:oxidoreductase activity"/>
    <property type="evidence" value="ECO:0007669"/>
    <property type="project" value="UniProtKB-KW"/>
</dbReference>
<evidence type="ECO:0000256" key="2">
    <source>
        <dbReference type="ARBA" id="ARBA00023002"/>
    </source>
</evidence>
<comment type="similarity">
    <text evidence="1">Belongs to the DadA oxidoreductase family.</text>
</comment>
<dbReference type="SUPFAM" id="SSF51905">
    <property type="entry name" value="FAD/NAD(P)-binding domain"/>
    <property type="match status" value="1"/>
</dbReference>
<dbReference type="InterPro" id="IPR036188">
    <property type="entry name" value="FAD/NAD-bd_sf"/>
</dbReference>
<protein>
    <submittedName>
        <fullName evidence="4">D-amino acid dehydrogenase</fullName>
        <ecNumber evidence="4">1.4.99.-</ecNumber>
    </submittedName>
</protein>
<keyword evidence="5" id="KW-1185">Reference proteome</keyword>
<keyword evidence="2 4" id="KW-0560">Oxidoreductase</keyword>
<sequence>MRIAVIGAGIVGVTTAYELAADGHEVEVFERRGTVAEETSFANAGVLAPGYVTPWAAPGMPGKVLRHLFSRHAPVRFGGLPGPATLGWLWRWWRACDPAVYGPNRSAMHALARYSRERMTELQQSLHLDYEQSQGLLVLLRTPREVSQARHGLKLLAEMGVDFHLVDAARCREIEPGLQADTPLHAGVHLAQDGVGNCRQFAMLLRAEAQRLGARFRFHHRVQAIEPGAAPVLRFIEQQQDDAPGPAQTERYDAVVLCAALGALPLLAPLGLRLPMQPIYGYSLTAPLRVVEGHPDFGPRAALMDEKYKVAISRLGQRVRVAGSAEIGGAAGQWSQAPMDTLYKVLHDWFPGAAHLAQAQRWKGARPMLPDGPPVLGAGSAPGVWMNLGHGSSGWALSCGSARVLADQIGGRAPAIDTSRLSIDRLR</sequence>
<dbReference type="Pfam" id="PF01266">
    <property type="entry name" value="DAO"/>
    <property type="match status" value="1"/>
</dbReference>
<dbReference type="PANTHER" id="PTHR13847">
    <property type="entry name" value="SARCOSINE DEHYDROGENASE-RELATED"/>
    <property type="match status" value="1"/>
</dbReference>
<dbReference type="NCBIfam" id="NF001933">
    <property type="entry name" value="PRK00711.1"/>
    <property type="match status" value="1"/>
</dbReference>
<reference evidence="4" key="1">
    <citation type="submission" date="2022-05" db="EMBL/GenBank/DDBJ databases">
        <title>An RpoN-dependent PEP-CTERM gene is involved in floc formation of an Aquincola tertiaricarbonis strain.</title>
        <authorList>
            <person name="Qiu D."/>
            <person name="Xia M."/>
        </authorList>
    </citation>
    <scope>NUCLEOTIDE SEQUENCE</scope>
    <source>
        <strain evidence="4">RN12</strain>
    </source>
</reference>
<dbReference type="RefSeq" id="WP_250196907.1">
    <property type="nucleotide sequence ID" value="NZ_CP097636.1"/>
</dbReference>
<dbReference type="Gene3D" id="3.30.9.10">
    <property type="entry name" value="D-Amino Acid Oxidase, subunit A, domain 2"/>
    <property type="match status" value="1"/>
</dbReference>
<dbReference type="PANTHER" id="PTHR13847:SF280">
    <property type="entry name" value="D-AMINO ACID DEHYDROGENASE"/>
    <property type="match status" value="1"/>
</dbReference>
<dbReference type="EC" id="1.4.99.-" evidence="4"/>